<feature type="site" description="Contributes to redox potential value" evidence="8">
    <location>
        <position position="31"/>
    </location>
</feature>
<organism evidence="11 12">
    <name type="scientific">Thiospirochaeta perfilievii</name>
    <dbReference type="NCBI Taxonomy" id="252967"/>
    <lineage>
        <taxon>Bacteria</taxon>
        <taxon>Pseudomonadati</taxon>
        <taxon>Spirochaetota</taxon>
        <taxon>Spirochaetia</taxon>
        <taxon>Spirochaetales</taxon>
        <taxon>Spirochaetaceae</taxon>
        <taxon>Thiospirochaeta</taxon>
    </lineage>
</organism>
<sequence length="105" mass="11561">MGDVKHLDKDNFKEEIGSGVVLVDFWAPWCGPCRAIAPTLDKLAGDFDGKAKITKVNTDDYPELAQEFEVMGIPALFVLKDGEIVERFTGVQPIAVLQQAINKNL</sequence>
<feature type="active site" description="Nucleophile" evidence="8">
    <location>
        <position position="33"/>
    </location>
</feature>
<dbReference type="CDD" id="cd02947">
    <property type="entry name" value="TRX_family"/>
    <property type="match status" value="1"/>
</dbReference>
<proteinExistence type="inferred from homology"/>
<dbReference type="KEGG" id="sper:EW093_09265"/>
<dbReference type="InterPro" id="IPR036249">
    <property type="entry name" value="Thioredoxin-like_sf"/>
</dbReference>
<keyword evidence="4 9" id="KW-1015">Disulfide bond</keyword>
<dbReference type="PROSITE" id="PS00194">
    <property type="entry name" value="THIOREDOXIN_1"/>
    <property type="match status" value="1"/>
</dbReference>
<evidence type="ECO:0000259" key="10">
    <source>
        <dbReference type="PROSITE" id="PS51352"/>
    </source>
</evidence>
<evidence type="ECO:0000256" key="1">
    <source>
        <dbReference type="ARBA" id="ARBA00008987"/>
    </source>
</evidence>
<evidence type="ECO:0000256" key="3">
    <source>
        <dbReference type="ARBA" id="ARBA00022982"/>
    </source>
</evidence>
<keyword evidence="5 9" id="KW-0676">Redox-active center</keyword>
<feature type="active site" description="Nucleophile" evidence="8">
    <location>
        <position position="30"/>
    </location>
</feature>
<dbReference type="PROSITE" id="PS51352">
    <property type="entry name" value="THIOREDOXIN_2"/>
    <property type="match status" value="1"/>
</dbReference>
<dbReference type="FunFam" id="3.40.30.10:FF:000001">
    <property type="entry name" value="Thioredoxin"/>
    <property type="match status" value="1"/>
</dbReference>
<dbReference type="NCBIfam" id="TIGR01068">
    <property type="entry name" value="thioredoxin"/>
    <property type="match status" value="1"/>
</dbReference>
<name>A0A5C1QE12_9SPIO</name>
<dbReference type="InterPro" id="IPR017937">
    <property type="entry name" value="Thioredoxin_CS"/>
</dbReference>
<evidence type="ECO:0000256" key="4">
    <source>
        <dbReference type="ARBA" id="ARBA00023157"/>
    </source>
</evidence>
<keyword evidence="2" id="KW-0813">Transport</keyword>
<dbReference type="PANTHER" id="PTHR45663">
    <property type="entry name" value="GEO12009P1"/>
    <property type="match status" value="1"/>
</dbReference>
<dbReference type="EMBL" id="CP035807">
    <property type="protein sequence ID" value="QEN04886.1"/>
    <property type="molecule type" value="Genomic_DNA"/>
</dbReference>
<dbReference type="GO" id="GO:0045454">
    <property type="term" value="P:cell redox homeostasis"/>
    <property type="evidence" value="ECO:0007669"/>
    <property type="project" value="TreeGrafter"/>
</dbReference>
<evidence type="ECO:0000256" key="7">
    <source>
        <dbReference type="PIRNR" id="PIRNR000077"/>
    </source>
</evidence>
<dbReference type="RefSeq" id="WP_149568127.1">
    <property type="nucleotide sequence ID" value="NZ_CP035807.1"/>
</dbReference>
<accession>A0A5C1QE12</accession>
<gene>
    <name evidence="11" type="primary">trxA</name>
    <name evidence="11" type="ORF">EW093_09265</name>
</gene>
<feature type="site" description="Deprotonates C-terminal active site Cys" evidence="8">
    <location>
        <position position="24"/>
    </location>
</feature>
<comment type="similarity">
    <text evidence="1 7">Belongs to the thioredoxin family.</text>
</comment>
<dbReference type="SUPFAM" id="SSF52833">
    <property type="entry name" value="Thioredoxin-like"/>
    <property type="match status" value="1"/>
</dbReference>
<dbReference type="AlphaFoldDB" id="A0A5C1QE12"/>
<dbReference type="GO" id="GO:0005829">
    <property type="term" value="C:cytosol"/>
    <property type="evidence" value="ECO:0007669"/>
    <property type="project" value="TreeGrafter"/>
</dbReference>
<evidence type="ECO:0000256" key="9">
    <source>
        <dbReference type="PIRSR" id="PIRSR000077-4"/>
    </source>
</evidence>
<evidence type="ECO:0000313" key="12">
    <source>
        <dbReference type="Proteomes" id="UP000323824"/>
    </source>
</evidence>
<keyword evidence="12" id="KW-1185">Reference proteome</keyword>
<dbReference type="PIRSF" id="PIRSF000077">
    <property type="entry name" value="Thioredoxin"/>
    <property type="match status" value="1"/>
</dbReference>
<feature type="disulfide bond" description="Redox-active" evidence="9">
    <location>
        <begin position="30"/>
        <end position="33"/>
    </location>
</feature>
<dbReference type="Gene3D" id="3.40.30.10">
    <property type="entry name" value="Glutaredoxin"/>
    <property type="match status" value="1"/>
</dbReference>
<dbReference type="PRINTS" id="PR00421">
    <property type="entry name" value="THIOREDOXIN"/>
</dbReference>
<dbReference type="OrthoDB" id="9790390at2"/>
<keyword evidence="3" id="KW-0249">Electron transport</keyword>
<reference evidence="11 12" key="2">
    <citation type="submission" date="2019-09" db="EMBL/GenBank/DDBJ databases">
        <title>Complete Genome Sequence and Methylome Analysis of free living Spirochaetas.</title>
        <authorList>
            <person name="Leshcheva N."/>
            <person name="Mikheeva N."/>
        </authorList>
    </citation>
    <scope>NUCLEOTIDE SEQUENCE [LARGE SCALE GENOMIC DNA]</scope>
    <source>
        <strain evidence="11 12">P</strain>
    </source>
</reference>
<dbReference type="Proteomes" id="UP000323824">
    <property type="component" value="Chromosome"/>
</dbReference>
<dbReference type="GO" id="GO:0015035">
    <property type="term" value="F:protein-disulfide reductase activity"/>
    <property type="evidence" value="ECO:0007669"/>
    <property type="project" value="UniProtKB-UniRule"/>
</dbReference>
<dbReference type="Pfam" id="PF00085">
    <property type="entry name" value="Thioredoxin"/>
    <property type="match status" value="1"/>
</dbReference>
<evidence type="ECO:0000256" key="2">
    <source>
        <dbReference type="ARBA" id="ARBA00022448"/>
    </source>
</evidence>
<evidence type="ECO:0000256" key="8">
    <source>
        <dbReference type="PIRSR" id="PIRSR000077-1"/>
    </source>
</evidence>
<dbReference type="InterPro" id="IPR005746">
    <property type="entry name" value="Thioredoxin"/>
</dbReference>
<dbReference type="InterPro" id="IPR013766">
    <property type="entry name" value="Thioredoxin_domain"/>
</dbReference>
<feature type="site" description="Contributes to redox potential value" evidence="8">
    <location>
        <position position="32"/>
    </location>
</feature>
<protein>
    <recommendedName>
        <fullName evidence="6 7">Thioredoxin</fullName>
    </recommendedName>
</protein>
<evidence type="ECO:0000256" key="5">
    <source>
        <dbReference type="ARBA" id="ARBA00023284"/>
    </source>
</evidence>
<evidence type="ECO:0000256" key="6">
    <source>
        <dbReference type="NCBIfam" id="TIGR01068"/>
    </source>
</evidence>
<evidence type="ECO:0000313" key="11">
    <source>
        <dbReference type="EMBL" id="QEN04886.1"/>
    </source>
</evidence>
<dbReference type="PANTHER" id="PTHR45663:SF11">
    <property type="entry name" value="GEO12009P1"/>
    <property type="match status" value="1"/>
</dbReference>
<feature type="domain" description="Thioredoxin" evidence="10">
    <location>
        <begin position="1"/>
        <end position="105"/>
    </location>
</feature>
<reference evidence="11 12" key="1">
    <citation type="submission" date="2019-02" db="EMBL/GenBank/DDBJ databases">
        <authorList>
            <person name="Fomenkov A."/>
            <person name="Dubinina G."/>
            <person name="Grabovich M."/>
            <person name="Vincze T."/>
            <person name="Roberts R.J."/>
        </authorList>
    </citation>
    <scope>NUCLEOTIDE SEQUENCE [LARGE SCALE GENOMIC DNA]</scope>
    <source>
        <strain evidence="11 12">P</strain>
    </source>
</reference>